<reference evidence="2 3" key="1">
    <citation type="submission" date="2019-03" db="EMBL/GenBank/DDBJ databases">
        <title>First draft genome of Liparis tanakae, snailfish: a comprehensive survey of snailfish specific genes.</title>
        <authorList>
            <person name="Kim W."/>
            <person name="Song I."/>
            <person name="Jeong J.-H."/>
            <person name="Kim D."/>
            <person name="Kim S."/>
            <person name="Ryu S."/>
            <person name="Song J.Y."/>
            <person name="Lee S.K."/>
        </authorList>
    </citation>
    <scope>NUCLEOTIDE SEQUENCE [LARGE SCALE GENOMIC DNA]</scope>
    <source>
        <tissue evidence="2">Muscle</tissue>
    </source>
</reference>
<feature type="region of interest" description="Disordered" evidence="1">
    <location>
        <begin position="1"/>
        <end position="130"/>
    </location>
</feature>
<dbReference type="AlphaFoldDB" id="A0A4Z2GTQ2"/>
<accession>A0A4Z2GTQ2</accession>
<feature type="compositionally biased region" description="Basic and acidic residues" evidence="1">
    <location>
        <begin position="1"/>
        <end position="11"/>
    </location>
</feature>
<protein>
    <submittedName>
        <fullName evidence="2">Uncharacterized protein</fullName>
    </submittedName>
</protein>
<keyword evidence="3" id="KW-1185">Reference proteome</keyword>
<name>A0A4Z2GTQ2_9TELE</name>
<evidence type="ECO:0000313" key="2">
    <source>
        <dbReference type="EMBL" id="TNN56590.1"/>
    </source>
</evidence>
<dbReference type="Proteomes" id="UP000314294">
    <property type="component" value="Unassembled WGS sequence"/>
</dbReference>
<dbReference type="EMBL" id="SRLO01000424">
    <property type="protein sequence ID" value="TNN56590.1"/>
    <property type="molecule type" value="Genomic_DNA"/>
</dbReference>
<comment type="caution">
    <text evidence="2">The sequence shown here is derived from an EMBL/GenBank/DDBJ whole genome shotgun (WGS) entry which is preliminary data.</text>
</comment>
<evidence type="ECO:0000313" key="3">
    <source>
        <dbReference type="Proteomes" id="UP000314294"/>
    </source>
</evidence>
<proteinExistence type="predicted"/>
<gene>
    <name evidence="2" type="ORF">EYF80_033127</name>
</gene>
<feature type="compositionally biased region" description="Basic and acidic residues" evidence="1">
    <location>
        <begin position="31"/>
        <end position="47"/>
    </location>
</feature>
<organism evidence="2 3">
    <name type="scientific">Liparis tanakae</name>
    <name type="common">Tanaka's snailfish</name>
    <dbReference type="NCBI Taxonomy" id="230148"/>
    <lineage>
        <taxon>Eukaryota</taxon>
        <taxon>Metazoa</taxon>
        <taxon>Chordata</taxon>
        <taxon>Craniata</taxon>
        <taxon>Vertebrata</taxon>
        <taxon>Euteleostomi</taxon>
        <taxon>Actinopterygii</taxon>
        <taxon>Neopterygii</taxon>
        <taxon>Teleostei</taxon>
        <taxon>Neoteleostei</taxon>
        <taxon>Acanthomorphata</taxon>
        <taxon>Eupercaria</taxon>
        <taxon>Perciformes</taxon>
        <taxon>Cottioidei</taxon>
        <taxon>Cottales</taxon>
        <taxon>Liparidae</taxon>
        <taxon>Liparis</taxon>
    </lineage>
</organism>
<feature type="compositionally biased region" description="Acidic residues" evidence="1">
    <location>
        <begin position="82"/>
        <end position="101"/>
    </location>
</feature>
<feature type="compositionally biased region" description="Acidic residues" evidence="1">
    <location>
        <begin position="48"/>
        <end position="58"/>
    </location>
</feature>
<evidence type="ECO:0000256" key="1">
    <source>
        <dbReference type="SAM" id="MobiDB-lite"/>
    </source>
</evidence>
<sequence length="130" mass="15218">MRSERRQDYSKHCSVSHQSLRKEEEEEKEEKEEGQRGRSDSELGRTEPDDDFMDEEFPAGETQLQLVTSQQQQQQQAKREEEEQEEEEEEEEDEEEEEEEQVQAARLQTDITVPDDSLANNGSVPSECHS</sequence>